<dbReference type="AlphaFoldDB" id="A0A512C4S4"/>
<proteinExistence type="inferred from homology"/>
<evidence type="ECO:0000256" key="8">
    <source>
        <dbReference type="RuleBase" id="RU000461"/>
    </source>
</evidence>
<keyword evidence="2 7" id="KW-0349">Heme</keyword>
<dbReference type="EMBL" id="BJYU01000370">
    <property type="protein sequence ID" value="GEO19232.1"/>
    <property type="molecule type" value="Genomic_DNA"/>
</dbReference>
<dbReference type="PANTHER" id="PTHR24291:SF50">
    <property type="entry name" value="BIFUNCTIONAL ALBAFLAVENONE MONOOXYGENASE_TERPENE SYNTHASE"/>
    <property type="match status" value="1"/>
</dbReference>
<gene>
    <name evidence="9" type="ORF">MAE02_69280</name>
</gene>
<dbReference type="InterPro" id="IPR050196">
    <property type="entry name" value="Cytochrome_P450_Monoox"/>
</dbReference>
<dbReference type="InterPro" id="IPR036396">
    <property type="entry name" value="Cyt_P450_sf"/>
</dbReference>
<dbReference type="GO" id="GO:0005506">
    <property type="term" value="F:iron ion binding"/>
    <property type="evidence" value="ECO:0007669"/>
    <property type="project" value="InterPro"/>
</dbReference>
<organism evidence="9 10">
    <name type="scientific">Microvirga aerophila</name>
    <dbReference type="NCBI Taxonomy" id="670291"/>
    <lineage>
        <taxon>Bacteria</taxon>
        <taxon>Pseudomonadati</taxon>
        <taxon>Pseudomonadota</taxon>
        <taxon>Alphaproteobacteria</taxon>
        <taxon>Hyphomicrobiales</taxon>
        <taxon>Methylobacteriaceae</taxon>
        <taxon>Microvirga</taxon>
    </lineage>
</organism>
<dbReference type="Gene3D" id="1.10.630.10">
    <property type="entry name" value="Cytochrome P450"/>
    <property type="match status" value="1"/>
</dbReference>
<dbReference type="Proteomes" id="UP000321085">
    <property type="component" value="Unassembled WGS sequence"/>
</dbReference>
<evidence type="ECO:0000256" key="6">
    <source>
        <dbReference type="ARBA" id="ARBA00023033"/>
    </source>
</evidence>
<dbReference type="SUPFAM" id="SSF48264">
    <property type="entry name" value="Cytochrome P450"/>
    <property type="match status" value="1"/>
</dbReference>
<dbReference type="GO" id="GO:0004497">
    <property type="term" value="F:monooxygenase activity"/>
    <property type="evidence" value="ECO:0007669"/>
    <property type="project" value="UniProtKB-KW"/>
</dbReference>
<keyword evidence="3 7" id="KW-0479">Metal-binding</keyword>
<dbReference type="PANTHER" id="PTHR24291">
    <property type="entry name" value="CYTOCHROME P450 FAMILY 4"/>
    <property type="match status" value="1"/>
</dbReference>
<evidence type="ECO:0000256" key="5">
    <source>
        <dbReference type="ARBA" id="ARBA00023004"/>
    </source>
</evidence>
<dbReference type="Pfam" id="PF00067">
    <property type="entry name" value="p450"/>
    <property type="match status" value="1"/>
</dbReference>
<comment type="caution">
    <text evidence="9">The sequence shown here is derived from an EMBL/GenBank/DDBJ whole genome shotgun (WGS) entry which is preliminary data.</text>
</comment>
<comment type="cofactor">
    <cofactor evidence="7">
        <name>heme</name>
        <dbReference type="ChEBI" id="CHEBI:30413"/>
    </cofactor>
</comment>
<evidence type="ECO:0000256" key="4">
    <source>
        <dbReference type="ARBA" id="ARBA00023002"/>
    </source>
</evidence>
<keyword evidence="5 7" id="KW-0408">Iron</keyword>
<dbReference type="InterPro" id="IPR001128">
    <property type="entry name" value="Cyt_P450"/>
</dbReference>
<keyword evidence="4 8" id="KW-0560">Oxidoreductase</keyword>
<dbReference type="GO" id="GO:0016705">
    <property type="term" value="F:oxidoreductase activity, acting on paired donors, with incorporation or reduction of molecular oxygen"/>
    <property type="evidence" value="ECO:0007669"/>
    <property type="project" value="InterPro"/>
</dbReference>
<evidence type="ECO:0008006" key="11">
    <source>
        <dbReference type="Google" id="ProtNLM"/>
    </source>
</evidence>
<evidence type="ECO:0000256" key="7">
    <source>
        <dbReference type="PIRSR" id="PIRSR602401-1"/>
    </source>
</evidence>
<reference evidence="9 10" key="1">
    <citation type="submission" date="2019-07" db="EMBL/GenBank/DDBJ databases">
        <title>Whole genome shotgun sequence of Microvirga aerophila NBRC 106136.</title>
        <authorList>
            <person name="Hosoyama A."/>
            <person name="Uohara A."/>
            <person name="Ohji S."/>
            <person name="Ichikawa N."/>
        </authorList>
    </citation>
    <scope>NUCLEOTIDE SEQUENCE [LARGE SCALE GENOMIC DNA]</scope>
    <source>
        <strain evidence="9 10">NBRC 106136</strain>
    </source>
</reference>
<sequence length="340" mass="38481">MNGYGDTMVQYTERMLQQWQPGQVFDVHVEAMTLTLQIAAKTLFDAEAVQDVAEVSQAIDEVMEQIAVRFRRPFWIPDGIPLPSNIRYRRGVQRLDQLVARIIAERRDKAEDRGDLLSLLMLACDESGQPMGARQIRDEVITMLLAGHETTALTLSWTWYLLGQHPVIDAQLAEEVHAVLGECSPTVDDLPRLRFTGQVVSEALRLYPPAYAIGREALADCEIGGYLVPAGTTVYASPWVMHRDPRWFDDPQAFRPERWDGNLAKQLPRFAYMPFGGGPRICIGNRFAVMEATLILAAVAQRFRLEWQSDQPVQLMPSITLRPRNGVWVKLVLRPDRSPT</sequence>
<dbReference type="GO" id="GO:0020037">
    <property type="term" value="F:heme binding"/>
    <property type="evidence" value="ECO:0007669"/>
    <property type="project" value="InterPro"/>
</dbReference>
<keyword evidence="10" id="KW-1185">Reference proteome</keyword>
<evidence type="ECO:0000256" key="2">
    <source>
        <dbReference type="ARBA" id="ARBA00022617"/>
    </source>
</evidence>
<dbReference type="PRINTS" id="PR00385">
    <property type="entry name" value="P450"/>
</dbReference>
<evidence type="ECO:0000256" key="3">
    <source>
        <dbReference type="ARBA" id="ARBA00022723"/>
    </source>
</evidence>
<name>A0A512C4S4_9HYPH</name>
<dbReference type="InterPro" id="IPR017972">
    <property type="entry name" value="Cyt_P450_CS"/>
</dbReference>
<feature type="binding site" description="axial binding residue" evidence="7">
    <location>
        <position position="282"/>
    </location>
    <ligand>
        <name>heme</name>
        <dbReference type="ChEBI" id="CHEBI:30413"/>
    </ligand>
    <ligandPart>
        <name>Fe</name>
        <dbReference type="ChEBI" id="CHEBI:18248"/>
    </ligandPart>
</feature>
<accession>A0A512C4S4</accession>
<evidence type="ECO:0000313" key="9">
    <source>
        <dbReference type="EMBL" id="GEO19232.1"/>
    </source>
</evidence>
<evidence type="ECO:0000313" key="10">
    <source>
        <dbReference type="Proteomes" id="UP000321085"/>
    </source>
</evidence>
<protein>
    <recommendedName>
        <fullName evidence="11">Cytochrome P450</fullName>
    </recommendedName>
</protein>
<keyword evidence="6 8" id="KW-0503">Monooxygenase</keyword>
<dbReference type="CDD" id="cd20620">
    <property type="entry name" value="CYP132-like"/>
    <property type="match status" value="1"/>
</dbReference>
<dbReference type="PROSITE" id="PS00086">
    <property type="entry name" value="CYTOCHROME_P450"/>
    <property type="match status" value="1"/>
</dbReference>
<dbReference type="InterPro" id="IPR002401">
    <property type="entry name" value="Cyt_P450_E_grp-I"/>
</dbReference>
<evidence type="ECO:0000256" key="1">
    <source>
        <dbReference type="ARBA" id="ARBA00010617"/>
    </source>
</evidence>
<comment type="similarity">
    <text evidence="1 8">Belongs to the cytochrome P450 family.</text>
</comment>
<dbReference type="PRINTS" id="PR00463">
    <property type="entry name" value="EP450I"/>
</dbReference>